<evidence type="ECO:0000313" key="10">
    <source>
        <dbReference type="Proteomes" id="UP000266723"/>
    </source>
</evidence>
<dbReference type="PANTHER" id="PTHR21058:SF0">
    <property type="entry name" value="6,7-DIMETHYL-8-RIBITYLLUMAZINE SYNTHASE"/>
    <property type="match status" value="1"/>
</dbReference>
<comment type="pathway">
    <text evidence="1 7">Cofactor biosynthesis; riboflavin biosynthesis; riboflavin from 2-hydroxy-3-oxobutyl phosphate and 5-amino-6-(D-ribitylamino)uracil: step 1/2.</text>
</comment>
<protein>
    <recommendedName>
        <fullName evidence="3 7">6,7-dimethyl-8-ribityllumazine synthase</fullName>
        <shortName evidence="7">DMRL synthase</shortName>
        <ecNumber evidence="3 7">2.5.1.78</ecNumber>
    </recommendedName>
</protein>
<feature type="compositionally biased region" description="Basic and acidic residues" evidence="8">
    <location>
        <begin position="1"/>
        <end position="18"/>
    </location>
</feature>
<sequence length="250" mass="27617">MFPRPVTDRSEYDDRNTDEPSSVITQLPHMHAVRSLHFLSNKRSSSSNPKSDDEESPAVTAEFCRLCIRRIRIFRHRKPSSILCSSGNEDAAPSPSVVIDSDFDAKTVPQRVWSQRGDSQAHEVVTPVTTKKEKELGRPNEIAYEKEAANWVNLIGIPITFEVSLFNIWWFCSQQVIWVPGSFEIGVAAQKLGKSGKFHAVLCIGAVIRGDTTHYDDVANSAASGVLSAGINSESVLLMSSSLAFRLALQ</sequence>
<reference evidence="9 10" key="1">
    <citation type="journal article" date="2020" name="BMC Genomics">
        <title>Intraspecific diversification of the crop wild relative Brassica cretica Lam. using demographic model selection.</title>
        <authorList>
            <person name="Kioukis A."/>
            <person name="Michalopoulou V.A."/>
            <person name="Briers L."/>
            <person name="Pirintsos S."/>
            <person name="Studholme D.J."/>
            <person name="Pavlidis P."/>
            <person name="Sarris P.F."/>
        </authorList>
    </citation>
    <scope>NUCLEOTIDE SEQUENCE [LARGE SCALE GENOMIC DNA]</scope>
    <source>
        <strain evidence="10">cv. PFS-1207/04</strain>
    </source>
</reference>
<feature type="region of interest" description="Disordered" evidence="8">
    <location>
        <begin position="1"/>
        <end position="23"/>
    </location>
</feature>
<organism evidence="9 10">
    <name type="scientific">Brassica cretica</name>
    <name type="common">Mustard</name>
    <dbReference type="NCBI Taxonomy" id="69181"/>
    <lineage>
        <taxon>Eukaryota</taxon>
        <taxon>Viridiplantae</taxon>
        <taxon>Streptophyta</taxon>
        <taxon>Embryophyta</taxon>
        <taxon>Tracheophyta</taxon>
        <taxon>Spermatophyta</taxon>
        <taxon>Magnoliopsida</taxon>
        <taxon>eudicotyledons</taxon>
        <taxon>Gunneridae</taxon>
        <taxon>Pentapetalae</taxon>
        <taxon>rosids</taxon>
        <taxon>malvids</taxon>
        <taxon>Brassicales</taxon>
        <taxon>Brassicaceae</taxon>
        <taxon>Brassiceae</taxon>
        <taxon>Brassica</taxon>
    </lineage>
</organism>
<evidence type="ECO:0000313" key="9">
    <source>
        <dbReference type="EMBL" id="KAF3610144.1"/>
    </source>
</evidence>
<comment type="catalytic activity">
    <reaction evidence="6 7">
        <text>(2S)-2-hydroxy-3-oxobutyl phosphate + 5-amino-6-(D-ribitylamino)uracil = 6,7-dimethyl-8-(1-D-ribityl)lumazine + phosphate + 2 H2O + H(+)</text>
        <dbReference type="Rhea" id="RHEA:26152"/>
        <dbReference type="ChEBI" id="CHEBI:15377"/>
        <dbReference type="ChEBI" id="CHEBI:15378"/>
        <dbReference type="ChEBI" id="CHEBI:15934"/>
        <dbReference type="ChEBI" id="CHEBI:43474"/>
        <dbReference type="ChEBI" id="CHEBI:58201"/>
        <dbReference type="ChEBI" id="CHEBI:58830"/>
        <dbReference type="EC" id="2.5.1.78"/>
    </reaction>
</comment>
<dbReference type="EMBL" id="QGKV02000297">
    <property type="protein sequence ID" value="KAF3610144.1"/>
    <property type="molecule type" value="Genomic_DNA"/>
</dbReference>
<keyword evidence="10" id="KW-1185">Reference proteome</keyword>
<evidence type="ECO:0000256" key="7">
    <source>
        <dbReference type="RuleBase" id="RU003795"/>
    </source>
</evidence>
<dbReference type="EC" id="2.5.1.78" evidence="3 7"/>
<dbReference type="InterPro" id="IPR036467">
    <property type="entry name" value="LS/RS_sf"/>
</dbReference>
<comment type="similarity">
    <text evidence="2 7">Belongs to the DMRL synthase family.</text>
</comment>
<evidence type="ECO:0000256" key="8">
    <source>
        <dbReference type="SAM" id="MobiDB-lite"/>
    </source>
</evidence>
<dbReference type="InterPro" id="IPR034964">
    <property type="entry name" value="LS"/>
</dbReference>
<accession>A0ABQ7F551</accession>
<evidence type="ECO:0000256" key="5">
    <source>
        <dbReference type="ARBA" id="ARBA00022679"/>
    </source>
</evidence>
<comment type="function">
    <text evidence="7">Catalyzes the formation of 6,7-dimethyl-8-ribityllumazine by condensation of 5-amino-6-(D-ribitylamino)uracil with 3,4-dihydroxy-2-butanone 4-phosphate. This is the penultimate step in the biosynthesis of riboflavin.</text>
</comment>
<dbReference type="Gene3D" id="3.40.50.960">
    <property type="entry name" value="Lumazine/riboflavin synthase"/>
    <property type="match status" value="1"/>
</dbReference>
<evidence type="ECO:0000256" key="2">
    <source>
        <dbReference type="ARBA" id="ARBA00007424"/>
    </source>
</evidence>
<evidence type="ECO:0000256" key="3">
    <source>
        <dbReference type="ARBA" id="ARBA00012664"/>
    </source>
</evidence>
<evidence type="ECO:0000256" key="4">
    <source>
        <dbReference type="ARBA" id="ARBA00022619"/>
    </source>
</evidence>
<proteinExistence type="inferred from homology"/>
<gene>
    <name evidence="9" type="ORF">DY000_02046049</name>
</gene>
<evidence type="ECO:0000256" key="6">
    <source>
        <dbReference type="ARBA" id="ARBA00048785"/>
    </source>
</evidence>
<name>A0ABQ7F551_BRACR</name>
<comment type="caution">
    <text evidence="9">The sequence shown here is derived from an EMBL/GenBank/DDBJ whole genome shotgun (WGS) entry which is preliminary data.</text>
</comment>
<dbReference type="Pfam" id="PF00885">
    <property type="entry name" value="DMRL_synthase"/>
    <property type="match status" value="1"/>
</dbReference>
<keyword evidence="5 7" id="KW-0808">Transferase</keyword>
<dbReference type="PANTHER" id="PTHR21058">
    <property type="entry name" value="6,7-DIMETHYL-8-RIBITYLLUMAZINE SYNTHASE DMRL SYNTHASE LUMAZINE SYNTHASE"/>
    <property type="match status" value="1"/>
</dbReference>
<dbReference type="Proteomes" id="UP000266723">
    <property type="component" value="Unassembled WGS sequence"/>
</dbReference>
<evidence type="ECO:0000256" key="1">
    <source>
        <dbReference type="ARBA" id="ARBA00004917"/>
    </source>
</evidence>
<dbReference type="SUPFAM" id="SSF52121">
    <property type="entry name" value="Lumazine synthase"/>
    <property type="match status" value="1"/>
</dbReference>
<dbReference type="InterPro" id="IPR002180">
    <property type="entry name" value="LS/RS"/>
</dbReference>
<keyword evidence="4 7" id="KW-0686">Riboflavin biosynthesis</keyword>